<dbReference type="Proteomes" id="UP000585614">
    <property type="component" value="Unassembled WGS sequence"/>
</dbReference>
<proteinExistence type="predicted"/>
<sequence>MVPSLMSLGALKPYGDSLGERSSELLRICLLRTLTPLRGIQDQIFTSLVLVMAPCSGGPWGWMGILATIRVGWEGRRERVGHFEKGADPVLGGLLCLSELCQISGSDCAAPMASSPVPTARFHRESAHSQAQAACEGLFWGGNGL</sequence>
<evidence type="ECO:0000313" key="2">
    <source>
        <dbReference type="Proteomes" id="UP000585614"/>
    </source>
</evidence>
<dbReference type="AlphaFoldDB" id="A0A7J7RY24"/>
<accession>A0A7J7RY24</accession>
<name>A0A7J7RY24_RHIFE</name>
<gene>
    <name evidence="1" type="ORF">mRhiFer1_009286</name>
</gene>
<comment type="caution">
    <text evidence="1">The sequence shown here is derived from an EMBL/GenBank/DDBJ whole genome shotgun (WGS) entry which is preliminary data.</text>
</comment>
<protein>
    <submittedName>
        <fullName evidence="1">Uncharacterized protein</fullName>
    </submittedName>
</protein>
<organism evidence="1 2">
    <name type="scientific">Rhinolophus ferrumequinum</name>
    <name type="common">Greater horseshoe bat</name>
    <dbReference type="NCBI Taxonomy" id="59479"/>
    <lineage>
        <taxon>Eukaryota</taxon>
        <taxon>Metazoa</taxon>
        <taxon>Chordata</taxon>
        <taxon>Craniata</taxon>
        <taxon>Vertebrata</taxon>
        <taxon>Euteleostomi</taxon>
        <taxon>Mammalia</taxon>
        <taxon>Eutheria</taxon>
        <taxon>Laurasiatheria</taxon>
        <taxon>Chiroptera</taxon>
        <taxon>Yinpterochiroptera</taxon>
        <taxon>Rhinolophoidea</taxon>
        <taxon>Rhinolophidae</taxon>
        <taxon>Rhinolophinae</taxon>
        <taxon>Rhinolophus</taxon>
    </lineage>
</organism>
<evidence type="ECO:0000313" key="1">
    <source>
        <dbReference type="EMBL" id="KAF6280904.1"/>
    </source>
</evidence>
<reference evidence="1 2" key="1">
    <citation type="journal article" date="2020" name="Nature">
        <title>Six reference-quality genomes reveal evolution of bat adaptations.</title>
        <authorList>
            <person name="Jebb D."/>
            <person name="Huang Z."/>
            <person name="Pippel M."/>
            <person name="Hughes G.M."/>
            <person name="Lavrichenko K."/>
            <person name="Devanna P."/>
            <person name="Winkler S."/>
            <person name="Jermiin L.S."/>
            <person name="Skirmuntt E.C."/>
            <person name="Katzourakis A."/>
            <person name="Burkitt-Gray L."/>
            <person name="Ray D.A."/>
            <person name="Sullivan K.A.M."/>
            <person name="Roscito J.G."/>
            <person name="Kirilenko B.M."/>
            <person name="Davalos L.M."/>
            <person name="Corthals A.P."/>
            <person name="Power M.L."/>
            <person name="Jones G."/>
            <person name="Ransome R.D."/>
            <person name="Dechmann D.K.N."/>
            <person name="Locatelli A.G."/>
            <person name="Puechmaille S.J."/>
            <person name="Fedrigo O."/>
            <person name="Jarvis E.D."/>
            <person name="Hiller M."/>
            <person name="Vernes S.C."/>
            <person name="Myers E.W."/>
            <person name="Teeling E.C."/>
        </authorList>
    </citation>
    <scope>NUCLEOTIDE SEQUENCE [LARGE SCALE GENOMIC DNA]</scope>
    <source>
        <strain evidence="1">MRhiFer1</strain>
        <tissue evidence="1">Lung</tissue>
    </source>
</reference>
<dbReference type="EMBL" id="JACAGC010000024">
    <property type="protein sequence ID" value="KAF6280904.1"/>
    <property type="molecule type" value="Genomic_DNA"/>
</dbReference>